<dbReference type="EMBL" id="WHPN01000347">
    <property type="protein sequence ID" value="KAF4406855.1"/>
    <property type="molecule type" value="Genomic_DNA"/>
</dbReference>
<dbReference type="Pfam" id="PF19953">
    <property type="entry name" value="EACC1"/>
    <property type="match status" value="1"/>
</dbReference>
<evidence type="ECO:0000313" key="1">
    <source>
        <dbReference type="EMBL" id="KAF4406855.1"/>
    </source>
</evidence>
<organism evidence="1 2">
    <name type="scientific">Streptomyces lycii</name>
    <dbReference type="NCBI Taxonomy" id="2654337"/>
    <lineage>
        <taxon>Bacteria</taxon>
        <taxon>Bacillati</taxon>
        <taxon>Actinomycetota</taxon>
        <taxon>Actinomycetes</taxon>
        <taxon>Kitasatosporales</taxon>
        <taxon>Streptomycetaceae</taxon>
        <taxon>Streptomyces</taxon>
    </lineage>
</organism>
<reference evidence="1 2" key="1">
    <citation type="submission" date="2019-10" db="EMBL/GenBank/DDBJ databases">
        <title>Streptomyces tenebrisbrunneis sp.nov., an endogenous actinomycete isolated from of Lycium ruthenicum.</title>
        <authorList>
            <person name="Ma L."/>
        </authorList>
    </citation>
    <scope>NUCLEOTIDE SEQUENCE [LARGE SCALE GENOMIC DNA]</scope>
    <source>
        <strain evidence="1 2">TRM 66187</strain>
    </source>
</reference>
<protein>
    <submittedName>
        <fullName evidence="1">Uncharacterized protein</fullName>
    </submittedName>
</protein>
<accession>A0ABQ7FDW8</accession>
<proteinExistence type="predicted"/>
<sequence>MRIQLSLNGARSDVELRSLYRWLRAEGRQLDSAGVTVRAPGAGPGGPHEMGGAFEVVEFVVGTATQLGSLAVAVAAWRAAHHSRSSVTFEHGGTKVTLSGADLDNARAVLSALEELRRNEA</sequence>
<dbReference type="InterPro" id="IPR045428">
    <property type="entry name" value="EACC1"/>
</dbReference>
<dbReference type="RefSeq" id="WP_098753773.1">
    <property type="nucleotide sequence ID" value="NZ_WHPN01000347.1"/>
</dbReference>
<evidence type="ECO:0000313" key="2">
    <source>
        <dbReference type="Proteomes" id="UP000621266"/>
    </source>
</evidence>
<gene>
    <name evidence="1" type="ORF">GCU69_22620</name>
</gene>
<dbReference type="Proteomes" id="UP000621266">
    <property type="component" value="Unassembled WGS sequence"/>
</dbReference>
<name>A0ABQ7FDW8_9ACTN</name>
<keyword evidence="2" id="KW-1185">Reference proteome</keyword>
<comment type="caution">
    <text evidence="1">The sequence shown here is derived from an EMBL/GenBank/DDBJ whole genome shotgun (WGS) entry which is preliminary data.</text>
</comment>